<dbReference type="InterPro" id="IPR002798">
    <property type="entry name" value="SpoIIM-like"/>
</dbReference>
<dbReference type="EMBL" id="JAJOMB010000022">
    <property type="protein sequence ID" value="MCD5315437.1"/>
    <property type="molecule type" value="Genomic_DNA"/>
</dbReference>
<keyword evidence="1" id="KW-0812">Transmembrane</keyword>
<comment type="caution">
    <text evidence="2">The sequence shown here is derived from an EMBL/GenBank/DDBJ whole genome shotgun (WGS) entry which is preliminary data.</text>
</comment>
<sequence length="331" mass="35255">MDLDAFVAVHSADWDRLDRLTKRRRLSGAEVDEMVLLYQRAATHLSVVRSFSPDAGLVARLSGTVARARTAISGGNEPLLREFARMAAVSFPAAVYRSRWWALGATAGTVLVSFVVAVWVAANPEVQAAFGTEQQIQQLVNNDFENYYSENAASGFAVQVWTNNAWVAALCFVLGITGIGVVWVLAQNALNLGLTAGLMAANDRLGLFFGLITPHGLLELTAVFVAAGAGLKVFWAWVDPGARTRARAVGEEGRAMVTIAIGLVVVLLVSGVVEAFVTPSPLPTWARIAIGFVVWAVFVGYIWRFGKPAAQAGETGDLAAELAGDVRPVAG</sequence>
<accession>A0A9X1NI25</accession>
<dbReference type="RefSeq" id="WP_231448259.1">
    <property type="nucleotide sequence ID" value="NZ_JAJOMB010000022.1"/>
</dbReference>
<feature type="transmembrane region" description="Helical" evidence="1">
    <location>
        <begin position="259"/>
        <end position="278"/>
    </location>
</feature>
<keyword evidence="1" id="KW-0472">Membrane</keyword>
<reference evidence="2" key="1">
    <citation type="submission" date="2021-11" db="EMBL/GenBank/DDBJ databases">
        <title>Streptomyces corallinus and Kineosporia corallina sp. nov., two new coral-derived marine actinobacteria.</title>
        <authorList>
            <person name="Buangrab K."/>
            <person name="Sutthacheep M."/>
            <person name="Yeemin T."/>
            <person name="Harunari E."/>
            <person name="Igarashi Y."/>
            <person name="Sripreechasak P."/>
            <person name="Kanchanasin P."/>
            <person name="Tanasupawat S."/>
            <person name="Phongsopitanun W."/>
        </authorList>
    </citation>
    <scope>NUCLEOTIDE SEQUENCE</scope>
    <source>
        <strain evidence="2">JCM 31032</strain>
    </source>
</reference>
<keyword evidence="3" id="KW-1185">Reference proteome</keyword>
<dbReference type="Pfam" id="PF01944">
    <property type="entry name" value="SpoIIM"/>
    <property type="match status" value="1"/>
</dbReference>
<dbReference type="PANTHER" id="PTHR35337">
    <property type="entry name" value="SLR1478 PROTEIN"/>
    <property type="match status" value="1"/>
</dbReference>
<dbReference type="PANTHER" id="PTHR35337:SF1">
    <property type="entry name" value="SLR1478 PROTEIN"/>
    <property type="match status" value="1"/>
</dbReference>
<feature type="transmembrane region" description="Helical" evidence="1">
    <location>
        <begin position="165"/>
        <end position="185"/>
    </location>
</feature>
<dbReference type="AlphaFoldDB" id="A0A9X1NI25"/>
<proteinExistence type="predicted"/>
<feature type="transmembrane region" description="Helical" evidence="1">
    <location>
        <begin position="284"/>
        <end position="303"/>
    </location>
</feature>
<keyword evidence="1" id="KW-1133">Transmembrane helix</keyword>
<gene>
    <name evidence="2" type="ORF">LR394_31530</name>
</gene>
<protein>
    <submittedName>
        <fullName evidence="2">Stage II sporulation protein M</fullName>
    </submittedName>
</protein>
<feature type="transmembrane region" description="Helical" evidence="1">
    <location>
        <begin position="218"/>
        <end position="238"/>
    </location>
</feature>
<organism evidence="2 3">
    <name type="scientific">Kineosporia babensis</name>
    <dbReference type="NCBI Taxonomy" id="499548"/>
    <lineage>
        <taxon>Bacteria</taxon>
        <taxon>Bacillati</taxon>
        <taxon>Actinomycetota</taxon>
        <taxon>Actinomycetes</taxon>
        <taxon>Kineosporiales</taxon>
        <taxon>Kineosporiaceae</taxon>
        <taxon>Kineosporia</taxon>
    </lineage>
</organism>
<dbReference type="Proteomes" id="UP001138997">
    <property type="component" value="Unassembled WGS sequence"/>
</dbReference>
<evidence type="ECO:0000256" key="1">
    <source>
        <dbReference type="SAM" id="Phobius"/>
    </source>
</evidence>
<name>A0A9X1NI25_9ACTN</name>
<evidence type="ECO:0000313" key="3">
    <source>
        <dbReference type="Proteomes" id="UP001138997"/>
    </source>
</evidence>
<evidence type="ECO:0000313" key="2">
    <source>
        <dbReference type="EMBL" id="MCD5315437.1"/>
    </source>
</evidence>
<feature type="transmembrane region" description="Helical" evidence="1">
    <location>
        <begin position="100"/>
        <end position="122"/>
    </location>
</feature>